<sequence length="120" mass="13558">MERASPCPPEHAYLEAVHPGTRYHYTSLPTDDAIRILLLQPSKDNDPVIRASIELAAWATDDGCACLLQTLEIEFTSRPSRRICTMDFARYGALMRFRDCGSMQYASTKTTMRSGAGRWR</sequence>
<keyword evidence="2" id="KW-1185">Reference proteome</keyword>
<gene>
    <name evidence="1" type="ORF">CLAFUR5_08770</name>
</gene>
<reference evidence="1" key="2">
    <citation type="journal article" date="2022" name="Microb. Genom.">
        <title>A chromosome-scale genome assembly of the tomato pathogen Cladosporium fulvum reveals a compartmentalized genome architecture and the presence of a dispensable chromosome.</title>
        <authorList>
            <person name="Zaccaron A.Z."/>
            <person name="Chen L.H."/>
            <person name="Samaras A."/>
            <person name="Stergiopoulos I."/>
        </authorList>
    </citation>
    <scope>NUCLEOTIDE SEQUENCE</scope>
    <source>
        <strain evidence="1">Race5_Kim</strain>
    </source>
</reference>
<protein>
    <submittedName>
        <fullName evidence="1">Uncharacterized protein</fullName>
    </submittedName>
</protein>
<evidence type="ECO:0000313" key="2">
    <source>
        <dbReference type="Proteomes" id="UP000756132"/>
    </source>
</evidence>
<reference evidence="1" key="1">
    <citation type="submission" date="2021-12" db="EMBL/GenBank/DDBJ databases">
        <authorList>
            <person name="Zaccaron A."/>
            <person name="Stergiopoulos I."/>
        </authorList>
    </citation>
    <scope>NUCLEOTIDE SEQUENCE</scope>
    <source>
        <strain evidence="1">Race5_Kim</strain>
    </source>
</reference>
<organism evidence="1 2">
    <name type="scientific">Passalora fulva</name>
    <name type="common">Tomato leaf mold</name>
    <name type="synonym">Cladosporium fulvum</name>
    <dbReference type="NCBI Taxonomy" id="5499"/>
    <lineage>
        <taxon>Eukaryota</taxon>
        <taxon>Fungi</taxon>
        <taxon>Dikarya</taxon>
        <taxon>Ascomycota</taxon>
        <taxon>Pezizomycotina</taxon>
        <taxon>Dothideomycetes</taxon>
        <taxon>Dothideomycetidae</taxon>
        <taxon>Mycosphaerellales</taxon>
        <taxon>Mycosphaerellaceae</taxon>
        <taxon>Fulvia</taxon>
    </lineage>
</organism>
<dbReference type="Proteomes" id="UP000756132">
    <property type="component" value="Chromosome 3"/>
</dbReference>
<name>A0A9Q8LCW8_PASFU</name>
<evidence type="ECO:0000313" key="1">
    <source>
        <dbReference type="EMBL" id="UJO15093.1"/>
    </source>
</evidence>
<dbReference type="KEGG" id="ffu:CLAFUR5_08770"/>
<dbReference type="EMBL" id="CP090165">
    <property type="protein sequence ID" value="UJO15093.1"/>
    <property type="molecule type" value="Genomic_DNA"/>
</dbReference>
<dbReference type="AlphaFoldDB" id="A0A9Q8LCW8"/>
<dbReference type="RefSeq" id="XP_047759459.1">
    <property type="nucleotide sequence ID" value="XM_047907918.1"/>
</dbReference>
<accession>A0A9Q8LCW8</accession>
<dbReference type="GeneID" id="71988648"/>
<proteinExistence type="predicted"/>